<accession>A0A918HH90</accession>
<protein>
    <submittedName>
        <fullName evidence="1">Uncharacterized protein</fullName>
    </submittedName>
</protein>
<sequence>MNITVSVTAGDAPGARAVSRTARAVSHTPPCGVTYYRGWATSYRGCAGRTALGQGPAVGRARHSRG</sequence>
<reference evidence="1" key="2">
    <citation type="submission" date="2020-09" db="EMBL/GenBank/DDBJ databases">
        <authorList>
            <person name="Sun Q."/>
            <person name="Ohkuma M."/>
        </authorList>
    </citation>
    <scope>NUCLEOTIDE SEQUENCE</scope>
    <source>
        <strain evidence="1">JCM 3172</strain>
    </source>
</reference>
<evidence type="ECO:0000313" key="1">
    <source>
        <dbReference type="EMBL" id="GGT63192.1"/>
    </source>
</evidence>
<dbReference type="Proteomes" id="UP000619486">
    <property type="component" value="Unassembled WGS sequence"/>
</dbReference>
<dbReference type="AlphaFoldDB" id="A0A918HH90"/>
<gene>
    <name evidence="1" type="ORF">GCM10014713_65550</name>
</gene>
<evidence type="ECO:0000313" key="2">
    <source>
        <dbReference type="Proteomes" id="UP000619486"/>
    </source>
</evidence>
<dbReference type="EMBL" id="BMQQ01000044">
    <property type="protein sequence ID" value="GGT63192.1"/>
    <property type="molecule type" value="Genomic_DNA"/>
</dbReference>
<keyword evidence="2" id="KW-1185">Reference proteome</keyword>
<name>A0A918HH90_9ACTN</name>
<organism evidence="1 2">
    <name type="scientific">Streptomyces purpureus</name>
    <dbReference type="NCBI Taxonomy" id="1951"/>
    <lineage>
        <taxon>Bacteria</taxon>
        <taxon>Bacillati</taxon>
        <taxon>Actinomycetota</taxon>
        <taxon>Actinomycetes</taxon>
        <taxon>Kitasatosporales</taxon>
        <taxon>Streptomycetaceae</taxon>
        <taxon>Streptomyces</taxon>
    </lineage>
</organism>
<comment type="caution">
    <text evidence="1">The sequence shown here is derived from an EMBL/GenBank/DDBJ whole genome shotgun (WGS) entry which is preliminary data.</text>
</comment>
<reference evidence="1" key="1">
    <citation type="journal article" date="2014" name="Int. J. Syst. Evol. Microbiol.">
        <title>Complete genome sequence of Corynebacterium casei LMG S-19264T (=DSM 44701T), isolated from a smear-ripened cheese.</title>
        <authorList>
            <consortium name="US DOE Joint Genome Institute (JGI-PGF)"/>
            <person name="Walter F."/>
            <person name="Albersmeier A."/>
            <person name="Kalinowski J."/>
            <person name="Ruckert C."/>
        </authorList>
    </citation>
    <scope>NUCLEOTIDE SEQUENCE</scope>
    <source>
        <strain evidence="1">JCM 3172</strain>
    </source>
</reference>
<proteinExistence type="predicted"/>